<dbReference type="Proteomes" id="UP001229244">
    <property type="component" value="Unassembled WGS sequence"/>
</dbReference>
<gene>
    <name evidence="2" type="ORF">J2S73_004026</name>
</gene>
<dbReference type="GO" id="GO:0005840">
    <property type="term" value="C:ribosome"/>
    <property type="evidence" value="ECO:0007669"/>
    <property type="project" value="UniProtKB-KW"/>
</dbReference>
<dbReference type="PROSITE" id="PS51186">
    <property type="entry name" value="GNAT"/>
    <property type="match status" value="1"/>
</dbReference>
<dbReference type="GO" id="GO:0016747">
    <property type="term" value="F:acyltransferase activity, transferring groups other than amino-acyl groups"/>
    <property type="evidence" value="ECO:0007669"/>
    <property type="project" value="InterPro"/>
</dbReference>
<dbReference type="InterPro" id="IPR016181">
    <property type="entry name" value="Acyl_CoA_acyltransferase"/>
</dbReference>
<dbReference type="AlphaFoldDB" id="A0AAE3VSS7"/>
<evidence type="ECO:0000313" key="3">
    <source>
        <dbReference type="Proteomes" id="UP001229244"/>
    </source>
</evidence>
<dbReference type="EMBL" id="JAUSUL010000005">
    <property type="protein sequence ID" value="MDQ0317542.1"/>
    <property type="molecule type" value="Genomic_DNA"/>
</dbReference>
<evidence type="ECO:0000259" key="1">
    <source>
        <dbReference type="PROSITE" id="PS51186"/>
    </source>
</evidence>
<proteinExistence type="predicted"/>
<dbReference type="Gene3D" id="3.40.630.30">
    <property type="match status" value="1"/>
</dbReference>
<dbReference type="RefSeq" id="WP_306887461.1">
    <property type="nucleotide sequence ID" value="NZ_JAUSUL010000005.1"/>
</dbReference>
<comment type="caution">
    <text evidence="2">The sequence shown here is derived from an EMBL/GenBank/DDBJ whole genome shotgun (WGS) entry which is preliminary data.</text>
</comment>
<dbReference type="Pfam" id="PF00583">
    <property type="entry name" value="Acetyltransf_1"/>
    <property type="match status" value="1"/>
</dbReference>
<dbReference type="SUPFAM" id="SSF55729">
    <property type="entry name" value="Acyl-CoA N-acyltransferases (Nat)"/>
    <property type="match status" value="1"/>
</dbReference>
<feature type="domain" description="N-acetyltransferase" evidence="1">
    <location>
        <begin position="13"/>
        <end position="177"/>
    </location>
</feature>
<keyword evidence="3" id="KW-1185">Reference proteome</keyword>
<name>A0AAE3VSS7_9HYPH</name>
<keyword evidence="2" id="KW-0689">Ribosomal protein</keyword>
<keyword evidence="2" id="KW-0687">Ribonucleoprotein</keyword>
<reference evidence="2" key="1">
    <citation type="submission" date="2023-07" db="EMBL/GenBank/DDBJ databases">
        <title>Genomic Encyclopedia of Type Strains, Phase IV (KMG-IV): sequencing the most valuable type-strain genomes for metagenomic binning, comparative biology and taxonomic classification.</title>
        <authorList>
            <person name="Goeker M."/>
        </authorList>
    </citation>
    <scope>NUCLEOTIDE SEQUENCE</scope>
    <source>
        <strain evidence="2">DSM 21202</strain>
    </source>
</reference>
<sequence length="226" mass="24914">MATAAVLQSTDDIETVELGRADIGDIVAVHRAALAAMPRSELVRPDGPETFNRMFDMGGEILGLIEHRRLAGYGMLRPERDGMGDREGLARVVPEAGVLFVVDGAAVHPEYWTRSLQRVLIRERLDHARRRGAGHVVATAAPGNIASIRNLLKEGFRVVDGLRKSYGLRYVLHRQVREAEAVEPEIWGDLGDLDGSRSLFQAGYCATRFRLGDDARPELGFTERGT</sequence>
<organism evidence="2 3">
    <name type="scientific">Amorphus orientalis</name>
    <dbReference type="NCBI Taxonomy" id="649198"/>
    <lineage>
        <taxon>Bacteria</taxon>
        <taxon>Pseudomonadati</taxon>
        <taxon>Pseudomonadota</taxon>
        <taxon>Alphaproteobacteria</taxon>
        <taxon>Hyphomicrobiales</taxon>
        <taxon>Amorphaceae</taxon>
        <taxon>Amorphus</taxon>
    </lineage>
</organism>
<protein>
    <submittedName>
        <fullName evidence="2">Ribosomal protein S18 acetylase RimI-like enzyme</fullName>
    </submittedName>
</protein>
<dbReference type="InterPro" id="IPR000182">
    <property type="entry name" value="GNAT_dom"/>
</dbReference>
<accession>A0AAE3VSS7</accession>
<evidence type="ECO:0000313" key="2">
    <source>
        <dbReference type="EMBL" id="MDQ0317542.1"/>
    </source>
</evidence>